<reference evidence="1 2" key="1">
    <citation type="submission" date="2013-04" db="EMBL/GenBank/DDBJ databases">
        <title>The Genome Sequence of Treponema vincentii F0403.</title>
        <authorList>
            <consortium name="The Broad Institute Genomics Platform"/>
            <person name="Earl A."/>
            <person name="Ward D."/>
            <person name="Feldgarden M."/>
            <person name="Gevers D."/>
            <person name="Leonetti C."/>
            <person name="Izard J."/>
            <person name="Walker B."/>
            <person name="Young S."/>
            <person name="Zeng Q."/>
            <person name="Gargeya S."/>
            <person name="Fitzgerald M."/>
            <person name="Haas B."/>
            <person name="Abouelleil A."/>
            <person name="Allen A.W."/>
            <person name="Alvarado L."/>
            <person name="Arachchi H.M."/>
            <person name="Berlin A.M."/>
            <person name="Chapman S.B."/>
            <person name="Gainer-Dewar J."/>
            <person name="Goldberg J."/>
            <person name="Griggs A."/>
            <person name="Gujja S."/>
            <person name="Hansen M."/>
            <person name="Howarth C."/>
            <person name="Imamovic A."/>
            <person name="Ireland A."/>
            <person name="Larimer J."/>
            <person name="McCowan C."/>
            <person name="Murphy C."/>
            <person name="Pearson M."/>
            <person name="Poon T.W."/>
            <person name="Priest M."/>
            <person name="Roberts A."/>
            <person name="Saif S."/>
            <person name="Shea T."/>
            <person name="Sisk P."/>
            <person name="Sykes S."/>
            <person name="Wortman J."/>
            <person name="Nusbaum C."/>
            <person name="Birren B."/>
        </authorList>
    </citation>
    <scope>NUCLEOTIDE SEQUENCE [LARGE SCALE GENOMIC DNA]</scope>
    <source>
        <strain evidence="1 2">F0403</strain>
    </source>
</reference>
<evidence type="ECO:0000313" key="2">
    <source>
        <dbReference type="Proteomes" id="UP000014605"/>
    </source>
</evidence>
<keyword evidence="2" id="KW-1185">Reference proteome</keyword>
<comment type="caution">
    <text evidence="1">The sequence shown here is derived from an EMBL/GenBank/DDBJ whole genome shotgun (WGS) entry which is preliminary data.</text>
</comment>
<organism evidence="1 2">
    <name type="scientific">Treponema vincentii F0403</name>
    <dbReference type="NCBI Taxonomy" id="1125702"/>
    <lineage>
        <taxon>Bacteria</taxon>
        <taxon>Pseudomonadati</taxon>
        <taxon>Spirochaetota</taxon>
        <taxon>Spirochaetia</taxon>
        <taxon>Spirochaetales</taxon>
        <taxon>Treponemataceae</taxon>
        <taxon>Treponema</taxon>
    </lineage>
</organism>
<accession>S3MD08</accession>
<sequence length="253" mass="29336">MEKVIILSDKKLKELASDDVIHNLLDLFDISTSIRTLYYLIKYQSYNKSEIFKKKCPYTIIDKSKIPNNFIFPINHPIDGCIYLSSIVDNNVFYPLSEYHQKLKQEKLNDFLKLCAYLGAKKCSVISDNSSEMEVEGNIGIGVNKDNRGKAGVKYNRNRSSFLNFSYEFPEDNILENYNSLWLNGEPSWKTMQDSRLKKGVLKCRAEFNYTDDFGINSNFDMTVKKIGINIGVNFNAIENEKLIFEVEFYPKK</sequence>
<name>S3MD08_9SPIR</name>
<gene>
    <name evidence="1" type="ORF">HMPREF1222_01525</name>
</gene>
<dbReference type="RefSeq" id="WP_016518911.1">
    <property type="nucleotide sequence ID" value="NZ_KE332512.1"/>
</dbReference>
<dbReference type="Proteomes" id="UP000014605">
    <property type="component" value="Unassembled WGS sequence"/>
</dbReference>
<dbReference type="GeneID" id="301461678"/>
<dbReference type="PATRIC" id="fig|1125702.3.peg.1572"/>
<protein>
    <submittedName>
        <fullName evidence="1">Uncharacterized protein</fullName>
    </submittedName>
</protein>
<dbReference type="HOGENOM" id="CLU_1098124_0_0_12"/>
<dbReference type="AlphaFoldDB" id="S3MD08"/>
<evidence type="ECO:0000313" key="1">
    <source>
        <dbReference type="EMBL" id="EPF46944.1"/>
    </source>
</evidence>
<proteinExistence type="predicted"/>
<dbReference type="EMBL" id="ATFC01000008">
    <property type="protein sequence ID" value="EPF46944.1"/>
    <property type="molecule type" value="Genomic_DNA"/>
</dbReference>